<dbReference type="EMBL" id="WNYA01013088">
    <property type="protein sequence ID" value="KAG8539769.1"/>
    <property type="molecule type" value="Genomic_DNA"/>
</dbReference>
<protein>
    <submittedName>
        <fullName evidence="1">Uncharacterized protein</fullName>
    </submittedName>
</protein>
<dbReference type="AlphaFoldDB" id="A0AAV6YQS9"/>
<evidence type="ECO:0000313" key="2">
    <source>
        <dbReference type="Proteomes" id="UP000824782"/>
    </source>
</evidence>
<organism evidence="1 2">
    <name type="scientific">Engystomops pustulosus</name>
    <name type="common">Tungara frog</name>
    <name type="synonym">Physalaemus pustulosus</name>
    <dbReference type="NCBI Taxonomy" id="76066"/>
    <lineage>
        <taxon>Eukaryota</taxon>
        <taxon>Metazoa</taxon>
        <taxon>Chordata</taxon>
        <taxon>Craniata</taxon>
        <taxon>Vertebrata</taxon>
        <taxon>Euteleostomi</taxon>
        <taxon>Amphibia</taxon>
        <taxon>Batrachia</taxon>
        <taxon>Anura</taxon>
        <taxon>Neobatrachia</taxon>
        <taxon>Hyloidea</taxon>
        <taxon>Leptodactylidae</taxon>
        <taxon>Leiuperinae</taxon>
        <taxon>Engystomops</taxon>
    </lineage>
</organism>
<sequence>MYLFYTRLHVAEYPMSVTWTNIKVTCIHVHAAVKKFFTLLYQIQPIGGERFLNSIRPYSATCRSTVELLPNLCAFFHCSLTRLGYMHTKV</sequence>
<evidence type="ECO:0000313" key="1">
    <source>
        <dbReference type="EMBL" id="KAG8539769.1"/>
    </source>
</evidence>
<gene>
    <name evidence="1" type="ORF">GDO81_020390</name>
</gene>
<name>A0AAV6YQS9_ENGPU</name>
<reference evidence="1" key="1">
    <citation type="thesis" date="2020" institute="ProQuest LLC" country="789 East Eisenhower Parkway, Ann Arbor, MI, USA">
        <title>Comparative Genomics and Chromosome Evolution.</title>
        <authorList>
            <person name="Mudd A.B."/>
        </authorList>
    </citation>
    <scope>NUCLEOTIDE SEQUENCE</scope>
    <source>
        <strain evidence="1">237g6f4</strain>
        <tissue evidence="1">Blood</tissue>
    </source>
</reference>
<proteinExistence type="predicted"/>
<dbReference type="Proteomes" id="UP000824782">
    <property type="component" value="Unassembled WGS sequence"/>
</dbReference>
<comment type="caution">
    <text evidence="1">The sequence shown here is derived from an EMBL/GenBank/DDBJ whole genome shotgun (WGS) entry which is preliminary data.</text>
</comment>
<keyword evidence="2" id="KW-1185">Reference proteome</keyword>
<accession>A0AAV6YQS9</accession>